<dbReference type="GO" id="GO:0016020">
    <property type="term" value="C:membrane"/>
    <property type="evidence" value="ECO:0007669"/>
    <property type="project" value="UniProtKB-SubCell"/>
</dbReference>
<feature type="transmembrane region" description="Helical" evidence="6">
    <location>
        <begin position="342"/>
        <end position="363"/>
    </location>
</feature>
<dbReference type="GO" id="GO:0022857">
    <property type="term" value="F:transmembrane transporter activity"/>
    <property type="evidence" value="ECO:0007669"/>
    <property type="project" value="InterPro"/>
</dbReference>
<dbReference type="Pfam" id="PF07690">
    <property type="entry name" value="MFS_1"/>
    <property type="match status" value="2"/>
</dbReference>
<keyword evidence="3 6" id="KW-0812">Transmembrane</keyword>
<dbReference type="EMBL" id="BDHI01000002">
    <property type="protein sequence ID" value="GCB19453.1"/>
    <property type="molecule type" value="Genomic_DNA"/>
</dbReference>
<dbReference type="AlphaFoldDB" id="A0A401KJI3"/>
<evidence type="ECO:0000256" key="3">
    <source>
        <dbReference type="ARBA" id="ARBA00022692"/>
    </source>
</evidence>
<gene>
    <name evidence="7" type="ORF">AAWM_02338</name>
</gene>
<sequence>MSSTDIEKPPSVERIEDIDKLEIDDVDYDEEFTPAEQRKIIHRVDRRLVTMAGLAYCISLMDRTNLSMAAVAGMTKDLQLGVGTRYSVVILVFFIPYVVFQPPMTVIIRKVGPTLFLGTLVISWGAILVGMGFVKNWKQMVAIRVLLGALEAAKQFGSIGTSQVTFPAACTSCQVGTPDVSCANQHPCILSDNTDDIQKRYSVFYLIGCVASALAGVLAFGLMQMGGIQGISGWRWIFIMEGVITGAIGLLTFVFMVDFPEKAHKSWKFLNERESAFIVRRINRDRADGNEEPFTFKRFFSPALDLKIWGFALICLCSTTVAYAIAYFLPIILQEGMGFSTGASQCLVAPPYGFAGIVMYTTAWISDRYRMRGPIVAFNAVVGIIGLPLMGFAKGNAARYVGVFLVVAGANSNIPAVMAYQANNIRGQWTRAFCSATLIGVGAIGGIISSLVFQSKDAPEYRPGIWTTIACNLVTMITVAALSVWFRYANKQADRGERVIEGSSDFRYTI</sequence>
<feature type="transmembrane region" description="Helical" evidence="6">
    <location>
        <begin position="375"/>
        <end position="393"/>
    </location>
</feature>
<keyword evidence="2" id="KW-0813">Transport</keyword>
<keyword evidence="8" id="KW-1185">Reference proteome</keyword>
<evidence type="ECO:0000256" key="6">
    <source>
        <dbReference type="SAM" id="Phobius"/>
    </source>
</evidence>
<comment type="subcellular location">
    <subcellularLocation>
        <location evidence="1">Membrane</location>
        <topology evidence="1">Multi-pass membrane protein</topology>
    </subcellularLocation>
</comment>
<dbReference type="PANTHER" id="PTHR43791">
    <property type="entry name" value="PERMEASE-RELATED"/>
    <property type="match status" value="1"/>
</dbReference>
<name>A0A401KJI3_ASPAW</name>
<feature type="transmembrane region" description="Helical" evidence="6">
    <location>
        <begin position="114"/>
        <end position="134"/>
    </location>
</feature>
<keyword evidence="4 6" id="KW-1133">Transmembrane helix</keyword>
<keyword evidence="5 6" id="KW-0472">Membrane</keyword>
<dbReference type="InterPro" id="IPR011701">
    <property type="entry name" value="MFS"/>
</dbReference>
<dbReference type="PANTHER" id="PTHR43791:SF47">
    <property type="entry name" value="MAJOR FACILITATOR SUPERFAMILY (MFS) PROFILE DOMAIN-CONTAINING PROTEIN-RELATED"/>
    <property type="match status" value="1"/>
</dbReference>
<evidence type="ECO:0000313" key="7">
    <source>
        <dbReference type="EMBL" id="GCB19453.1"/>
    </source>
</evidence>
<feature type="transmembrane region" description="Helical" evidence="6">
    <location>
        <begin position="203"/>
        <end position="222"/>
    </location>
</feature>
<dbReference type="STRING" id="105351.A0A401KJI3"/>
<evidence type="ECO:0000256" key="1">
    <source>
        <dbReference type="ARBA" id="ARBA00004141"/>
    </source>
</evidence>
<evidence type="ECO:0000256" key="5">
    <source>
        <dbReference type="ARBA" id="ARBA00023136"/>
    </source>
</evidence>
<feature type="transmembrane region" description="Helical" evidence="6">
    <location>
        <begin position="86"/>
        <end position="108"/>
    </location>
</feature>
<organism evidence="7 8">
    <name type="scientific">Aspergillus awamori</name>
    <name type="common">Black koji mold</name>
    <dbReference type="NCBI Taxonomy" id="105351"/>
    <lineage>
        <taxon>Eukaryota</taxon>
        <taxon>Fungi</taxon>
        <taxon>Dikarya</taxon>
        <taxon>Ascomycota</taxon>
        <taxon>Pezizomycotina</taxon>
        <taxon>Eurotiomycetes</taxon>
        <taxon>Eurotiomycetidae</taxon>
        <taxon>Eurotiales</taxon>
        <taxon>Aspergillaceae</taxon>
        <taxon>Aspergillus</taxon>
    </lineage>
</organism>
<protein>
    <submittedName>
        <fullName evidence="7">Uncharacterized transporter C1683.12</fullName>
    </submittedName>
</protein>
<evidence type="ECO:0000256" key="2">
    <source>
        <dbReference type="ARBA" id="ARBA00022448"/>
    </source>
</evidence>
<feature type="transmembrane region" description="Helical" evidence="6">
    <location>
        <begin position="308"/>
        <end position="330"/>
    </location>
</feature>
<feature type="transmembrane region" description="Helical" evidence="6">
    <location>
        <begin position="465"/>
        <end position="488"/>
    </location>
</feature>
<dbReference type="Proteomes" id="UP000286921">
    <property type="component" value="Unassembled WGS sequence"/>
</dbReference>
<reference evidence="7 8" key="1">
    <citation type="submission" date="2016-09" db="EMBL/GenBank/DDBJ databases">
        <title>Aspergillus awamori IFM 58123T.</title>
        <authorList>
            <person name="Kusuya Y."/>
            <person name="Shimizu M."/>
            <person name="Takahashi H."/>
            <person name="Yaguchi T."/>
        </authorList>
    </citation>
    <scope>NUCLEOTIDE SEQUENCE [LARGE SCALE GENOMIC DNA]</scope>
    <source>
        <strain evidence="7 8">IFM 58123</strain>
    </source>
</reference>
<feature type="transmembrane region" description="Helical" evidence="6">
    <location>
        <begin position="234"/>
        <end position="257"/>
    </location>
</feature>
<dbReference type="SUPFAM" id="SSF103473">
    <property type="entry name" value="MFS general substrate transporter"/>
    <property type="match status" value="2"/>
</dbReference>
<feature type="transmembrane region" description="Helical" evidence="6">
    <location>
        <begin position="399"/>
        <end position="420"/>
    </location>
</feature>
<feature type="transmembrane region" description="Helical" evidence="6">
    <location>
        <begin position="432"/>
        <end position="453"/>
    </location>
</feature>
<accession>A0A401KJI3</accession>
<dbReference type="FunFam" id="1.20.1250.20:FF:000779">
    <property type="entry name" value="Phthalate transporter, putative"/>
    <property type="match status" value="1"/>
</dbReference>
<evidence type="ECO:0000256" key="4">
    <source>
        <dbReference type="ARBA" id="ARBA00022989"/>
    </source>
</evidence>
<evidence type="ECO:0000313" key="8">
    <source>
        <dbReference type="Proteomes" id="UP000286921"/>
    </source>
</evidence>
<comment type="caution">
    <text evidence="7">The sequence shown here is derived from an EMBL/GenBank/DDBJ whole genome shotgun (WGS) entry which is preliminary data.</text>
</comment>
<dbReference type="InterPro" id="IPR036259">
    <property type="entry name" value="MFS_trans_sf"/>
</dbReference>
<dbReference type="FunFam" id="1.20.1250.20:FF:000409">
    <property type="entry name" value="MFS general substrate transporter"/>
    <property type="match status" value="1"/>
</dbReference>
<dbReference type="Gene3D" id="1.20.1250.20">
    <property type="entry name" value="MFS general substrate transporter like domains"/>
    <property type="match status" value="2"/>
</dbReference>
<proteinExistence type="predicted"/>